<gene>
    <name evidence="7" type="ORF">QE399_001192</name>
</gene>
<accession>A0ABU1IA96</accession>
<reference evidence="7 8" key="1">
    <citation type="submission" date="2023-08" db="EMBL/GenBank/DDBJ databases">
        <title>Functional and genomic diversity of the sorghum phyllosphere microbiome.</title>
        <authorList>
            <person name="Shade A."/>
        </authorList>
    </citation>
    <scope>NUCLEOTIDE SEQUENCE [LARGE SCALE GENOMIC DNA]</scope>
    <source>
        <strain evidence="7 8">SORGH_AS_0335</strain>
    </source>
</reference>
<dbReference type="InterPro" id="IPR036390">
    <property type="entry name" value="WH_DNA-bd_sf"/>
</dbReference>
<keyword evidence="8" id="KW-1185">Reference proteome</keyword>
<organism evidence="7 8">
    <name type="scientific">Paracidovorax wautersii</name>
    <dbReference type="NCBI Taxonomy" id="1177982"/>
    <lineage>
        <taxon>Bacteria</taxon>
        <taxon>Pseudomonadati</taxon>
        <taxon>Pseudomonadota</taxon>
        <taxon>Betaproteobacteria</taxon>
        <taxon>Burkholderiales</taxon>
        <taxon>Comamonadaceae</taxon>
        <taxon>Paracidovorax</taxon>
    </lineage>
</organism>
<feature type="region of interest" description="Disordered" evidence="5">
    <location>
        <begin position="301"/>
        <end position="321"/>
    </location>
</feature>
<dbReference type="InterPro" id="IPR036388">
    <property type="entry name" value="WH-like_DNA-bd_sf"/>
</dbReference>
<comment type="caution">
    <text evidence="7">The sequence shown here is derived from an EMBL/GenBank/DDBJ whole genome shotgun (WGS) entry which is preliminary data.</text>
</comment>
<dbReference type="EMBL" id="JAVIZX010000001">
    <property type="protein sequence ID" value="MDR6213503.1"/>
    <property type="molecule type" value="Genomic_DNA"/>
</dbReference>
<dbReference type="PROSITE" id="PS50931">
    <property type="entry name" value="HTH_LYSR"/>
    <property type="match status" value="1"/>
</dbReference>
<dbReference type="GO" id="GO:0003677">
    <property type="term" value="F:DNA binding"/>
    <property type="evidence" value="ECO:0007669"/>
    <property type="project" value="UniProtKB-KW"/>
</dbReference>
<dbReference type="Gene3D" id="3.40.190.290">
    <property type="match status" value="1"/>
</dbReference>
<evidence type="ECO:0000256" key="1">
    <source>
        <dbReference type="ARBA" id="ARBA00009437"/>
    </source>
</evidence>
<dbReference type="InterPro" id="IPR058163">
    <property type="entry name" value="LysR-type_TF_proteobact-type"/>
</dbReference>
<dbReference type="InterPro" id="IPR005119">
    <property type="entry name" value="LysR_subst-bd"/>
</dbReference>
<keyword evidence="2" id="KW-0805">Transcription regulation</keyword>
<evidence type="ECO:0000256" key="3">
    <source>
        <dbReference type="ARBA" id="ARBA00023125"/>
    </source>
</evidence>
<evidence type="ECO:0000313" key="8">
    <source>
        <dbReference type="Proteomes" id="UP001267710"/>
    </source>
</evidence>
<name>A0ABU1IA96_9BURK</name>
<proteinExistence type="inferred from homology"/>
<sequence length="321" mass="34890">MDKYLEMRTFLAVVDAGSFVGAAETLGVSKTAVSRHVGELEARLGARLLHRTTRRLSLTEEGEVFQTRCREVIEAIGEAEAEVTSRTGEAVGQLKVTVPVSFGVLHLAQVWGAFRARHPQVTLDVTVSDRVVDLVDEGIDLAVRIAQLPSSSLVCRKLSSTRVILCASPEYLRRAGTPAHPAELAQHAVLGYSLWSGRDEWTFDGPGGPITVLTHPCIRTNNGDICRAGALQHQGIILQPGFIVGEDIAAGRLVELLPGYRSLELGIYAVYGSRRHVPPKVRRLIDLLAEWFETPRWAEPEPPAVPAHAPAPSPDSAIQNL</sequence>
<dbReference type="RefSeq" id="WP_309827041.1">
    <property type="nucleotide sequence ID" value="NZ_JAVIZX010000001.1"/>
</dbReference>
<feature type="compositionally biased region" description="Pro residues" evidence="5">
    <location>
        <begin position="301"/>
        <end position="313"/>
    </location>
</feature>
<feature type="domain" description="HTH lysR-type" evidence="6">
    <location>
        <begin position="7"/>
        <end position="59"/>
    </location>
</feature>
<dbReference type="SUPFAM" id="SSF53850">
    <property type="entry name" value="Periplasmic binding protein-like II"/>
    <property type="match status" value="1"/>
</dbReference>
<evidence type="ECO:0000256" key="2">
    <source>
        <dbReference type="ARBA" id="ARBA00023015"/>
    </source>
</evidence>
<evidence type="ECO:0000256" key="4">
    <source>
        <dbReference type="ARBA" id="ARBA00023163"/>
    </source>
</evidence>
<keyword evidence="4" id="KW-0804">Transcription</keyword>
<dbReference type="SUPFAM" id="SSF46785">
    <property type="entry name" value="Winged helix' DNA-binding domain"/>
    <property type="match status" value="1"/>
</dbReference>
<evidence type="ECO:0000259" key="6">
    <source>
        <dbReference type="PROSITE" id="PS50931"/>
    </source>
</evidence>
<dbReference type="Proteomes" id="UP001267710">
    <property type="component" value="Unassembled WGS sequence"/>
</dbReference>
<dbReference type="CDD" id="cd08422">
    <property type="entry name" value="PBP2_CrgA_like"/>
    <property type="match status" value="1"/>
</dbReference>
<evidence type="ECO:0000313" key="7">
    <source>
        <dbReference type="EMBL" id="MDR6213503.1"/>
    </source>
</evidence>
<evidence type="ECO:0000256" key="5">
    <source>
        <dbReference type="SAM" id="MobiDB-lite"/>
    </source>
</evidence>
<protein>
    <submittedName>
        <fullName evidence="7">DNA-binding transcriptional LysR family regulator</fullName>
    </submittedName>
</protein>
<dbReference type="Pfam" id="PF00126">
    <property type="entry name" value="HTH_1"/>
    <property type="match status" value="1"/>
</dbReference>
<dbReference type="PANTHER" id="PTHR30537:SF35">
    <property type="entry name" value="TRANSCRIPTIONAL REGULATORY PROTEIN"/>
    <property type="match status" value="1"/>
</dbReference>
<dbReference type="InterPro" id="IPR000847">
    <property type="entry name" value="LysR_HTH_N"/>
</dbReference>
<dbReference type="Pfam" id="PF03466">
    <property type="entry name" value="LysR_substrate"/>
    <property type="match status" value="1"/>
</dbReference>
<dbReference type="Gene3D" id="1.10.10.10">
    <property type="entry name" value="Winged helix-like DNA-binding domain superfamily/Winged helix DNA-binding domain"/>
    <property type="match status" value="1"/>
</dbReference>
<comment type="similarity">
    <text evidence="1">Belongs to the LysR transcriptional regulatory family.</text>
</comment>
<keyword evidence="3 7" id="KW-0238">DNA-binding</keyword>
<dbReference type="PANTHER" id="PTHR30537">
    <property type="entry name" value="HTH-TYPE TRANSCRIPTIONAL REGULATOR"/>
    <property type="match status" value="1"/>
</dbReference>